<dbReference type="InterPro" id="IPR036860">
    <property type="entry name" value="SH2_dom_sf"/>
</dbReference>
<dbReference type="Gene3D" id="3.30.505.10">
    <property type="entry name" value="SH2 domain"/>
    <property type="match status" value="1"/>
</dbReference>
<dbReference type="Pfam" id="PF13385">
    <property type="entry name" value="Laminin_G_3"/>
    <property type="match status" value="1"/>
</dbReference>
<proteinExistence type="predicted"/>
<name>A0A443P993_9MAGN</name>
<keyword evidence="6" id="KW-1185">Reference proteome</keyword>
<reference evidence="5 6" key="1">
    <citation type="journal article" date="2019" name="Nat. Plants">
        <title>Stout camphor tree genome fills gaps in understanding of flowering plant genome evolution.</title>
        <authorList>
            <person name="Chaw S.M."/>
            <person name="Liu Y.C."/>
            <person name="Wu Y.W."/>
            <person name="Wang H.Y."/>
            <person name="Lin C.I."/>
            <person name="Wu C.S."/>
            <person name="Ke H.M."/>
            <person name="Chang L.Y."/>
            <person name="Hsu C.Y."/>
            <person name="Yang H.T."/>
            <person name="Sudianto E."/>
            <person name="Hsu M.H."/>
            <person name="Wu K.P."/>
            <person name="Wang L.N."/>
            <person name="Leebens-Mack J.H."/>
            <person name="Tsai I.J."/>
        </authorList>
    </citation>
    <scope>NUCLEOTIDE SEQUENCE [LARGE SCALE GENOMIC DNA]</scope>
    <source>
        <strain evidence="6">cv. Chaw 1501</strain>
        <tissue evidence="5">Young leaves</tissue>
    </source>
</reference>
<dbReference type="EMBL" id="QPKB01000006">
    <property type="protein sequence ID" value="RWR87355.1"/>
    <property type="molecule type" value="Genomic_DNA"/>
</dbReference>
<organism evidence="5 6">
    <name type="scientific">Cinnamomum micranthum f. kanehirae</name>
    <dbReference type="NCBI Taxonomy" id="337451"/>
    <lineage>
        <taxon>Eukaryota</taxon>
        <taxon>Viridiplantae</taxon>
        <taxon>Streptophyta</taxon>
        <taxon>Embryophyta</taxon>
        <taxon>Tracheophyta</taxon>
        <taxon>Spermatophyta</taxon>
        <taxon>Magnoliopsida</taxon>
        <taxon>Magnoliidae</taxon>
        <taxon>Laurales</taxon>
        <taxon>Lauraceae</taxon>
        <taxon>Cinnamomum</taxon>
    </lineage>
</organism>
<dbReference type="PANTHER" id="PTHR11801">
    <property type="entry name" value="SIGNAL TRANSDUCER AND ACTIVATOR OF TRANSCRIPTION"/>
    <property type="match status" value="1"/>
</dbReference>
<feature type="domain" description="SH2" evidence="4">
    <location>
        <begin position="632"/>
        <end position="689"/>
    </location>
</feature>
<evidence type="ECO:0000259" key="4">
    <source>
        <dbReference type="PROSITE" id="PS50001"/>
    </source>
</evidence>
<evidence type="ECO:0000256" key="1">
    <source>
        <dbReference type="ARBA" id="ARBA00022999"/>
    </source>
</evidence>
<comment type="caution">
    <text evidence="5">The sequence shown here is derived from an EMBL/GenBank/DDBJ whole genome shotgun (WGS) entry which is preliminary data.</text>
</comment>
<evidence type="ECO:0000256" key="3">
    <source>
        <dbReference type="SAM" id="MobiDB-lite"/>
    </source>
</evidence>
<feature type="region of interest" description="Disordered" evidence="3">
    <location>
        <begin position="347"/>
        <end position="383"/>
    </location>
</feature>
<evidence type="ECO:0000256" key="2">
    <source>
        <dbReference type="PROSITE-ProRule" id="PRU00191"/>
    </source>
</evidence>
<feature type="compositionally biased region" description="Polar residues" evidence="3">
    <location>
        <begin position="347"/>
        <end position="358"/>
    </location>
</feature>
<dbReference type="SUPFAM" id="SSF49899">
    <property type="entry name" value="Concanavalin A-like lectins/glucanases"/>
    <property type="match status" value="1"/>
</dbReference>
<dbReference type="GO" id="GO:0003700">
    <property type="term" value="F:DNA-binding transcription factor activity"/>
    <property type="evidence" value="ECO:0007669"/>
    <property type="project" value="InterPro"/>
</dbReference>
<evidence type="ECO:0000313" key="5">
    <source>
        <dbReference type="EMBL" id="RWR87355.1"/>
    </source>
</evidence>
<dbReference type="InterPro" id="IPR000980">
    <property type="entry name" value="SH2"/>
</dbReference>
<dbReference type="AlphaFoldDB" id="A0A443P993"/>
<evidence type="ECO:0000313" key="6">
    <source>
        <dbReference type="Proteomes" id="UP000283530"/>
    </source>
</evidence>
<accession>A0A443P993</accession>
<keyword evidence="1 2" id="KW-0727">SH2 domain</keyword>
<dbReference type="Proteomes" id="UP000283530">
    <property type="component" value="Unassembled WGS sequence"/>
</dbReference>
<dbReference type="PROSITE" id="PS50001">
    <property type="entry name" value="SH2"/>
    <property type="match status" value="1"/>
</dbReference>
<sequence>MAAQKPSISEGDEEYLMLKDLRISLEQKDGAFSLCLWIYLSNYTLFPATIIEQTHPDADGSIPLLALNEEKKLMLFPMLFLHEEAPQPCNSASWTNLPCIAADAEFPLGKWVHVGCEVATNFVRLHINGGMVGEKPLSYSSTKDPDHESVQKITLVGNDGGDQRMQGYVHFVRTYPMPTSISDHFPKNPPLELSIDSSSFSENYDVEESGDGLWSVVGGKASCRRNFSLDVILSDALGCSVQKEMELFASLVYADNGAPVEKPKDDAEAPLLISYDGVEFPSSDRPIKLINGRASFKLKISQLSSKCENRLFRIQFCPPESQSYPFLEALSRPIRCISRNRNSRTSSMLWKKTATTANQHDRPQSAGPDEGSPKVQYNNGDGHSEILTPHVKYSPPFKRVKVVHEKSPMRIYADGFLEHLDHGCNSQLLTTKDDGNVLRTSLRGRLANLERTESIPSDSESVHARNSAFKSMADLKTPISDFILFKYCLGGIYERSILLREVITNASDEDITEFAQQVSLYTGCFHHRQQILIAKQLIKDGNDTWNLISRNQHQVLWKNAAEEIEKKFMKISNCSIRCLSDQDMVVLQRISGCRDNITRENFDKMWFWLYPIASALSRGQIKAMWECTSPKWIEGLITKEEAEASLSALQELPKPGNFILRFPTSRSWPHPDAGSLIVTYIGADYALRHRLLSLDDRVDKEIKRRPLQDLLLAEPELSQLGRVTRQEIQTGGEI</sequence>
<dbReference type="OrthoDB" id="10263919at2759"/>
<dbReference type="InterPro" id="IPR013320">
    <property type="entry name" value="ConA-like_dom_sf"/>
</dbReference>
<gene>
    <name evidence="5" type="ORF">CKAN_01629300</name>
</gene>
<dbReference type="InterPro" id="IPR001217">
    <property type="entry name" value="STAT"/>
</dbReference>
<dbReference type="GO" id="GO:0007165">
    <property type="term" value="P:signal transduction"/>
    <property type="evidence" value="ECO:0007669"/>
    <property type="project" value="InterPro"/>
</dbReference>
<protein>
    <submittedName>
        <fullName evidence="5">SH2 domain-containing protein</fullName>
    </submittedName>
</protein>